<proteinExistence type="predicted"/>
<dbReference type="EMBL" id="CP050253">
    <property type="protein sequence ID" value="QIQ20903.1"/>
    <property type="molecule type" value="Genomic_DNA"/>
</dbReference>
<evidence type="ECO:0000313" key="2">
    <source>
        <dbReference type="Proteomes" id="UP000501168"/>
    </source>
</evidence>
<accession>A0A6G9I9L0</accession>
<dbReference type="RefSeq" id="WP_166915150.1">
    <property type="nucleotide sequence ID" value="NZ_CP050253.1"/>
</dbReference>
<dbReference type="Gene3D" id="3.20.20.210">
    <property type="match status" value="1"/>
</dbReference>
<dbReference type="Proteomes" id="UP000501168">
    <property type="component" value="Chromosome"/>
</dbReference>
<reference evidence="1 2" key="1">
    <citation type="submission" date="2020-03" db="EMBL/GenBank/DDBJ databases">
        <title>Complete genome sequence of Orbus sp. IPMB12 (BCRC 80908).</title>
        <authorList>
            <person name="Lo W.-S."/>
            <person name="Chang T.-H."/>
            <person name="Kuo C.-H."/>
        </authorList>
    </citation>
    <scope>NUCLEOTIDE SEQUENCE [LARGE SCALE GENOMIC DNA]</scope>
    <source>
        <strain evidence="1 2">IPMB12</strain>
    </source>
</reference>
<sequence length="232" mass="27210">MTYSAEQRALYEFSGHVNMIPEKFTFKIIDQILKKKPRSTEKTQVSCCLITEHQYFLTHLIGIEQTTTQASTYEDLQLQARLDFDGRHPCLTDYFTENKYSIKSNSYKLPSLTLFLSSHFNHVGIYHSFDQFCNELVSVYIKVILGFYRAGCRKLYLEELLLSQIAEHLNILDYEWDEKIERLCHTALNTLRQVLQHKPQDLEITLRLSASHPLILSEIQKISHLTDYIVQK</sequence>
<keyword evidence="2" id="KW-1185">Reference proteome</keyword>
<evidence type="ECO:0000313" key="1">
    <source>
        <dbReference type="EMBL" id="QIQ20903.1"/>
    </source>
</evidence>
<organism evidence="1 2">
    <name type="scientific">Zophobihabitans entericus</name>
    <dbReference type="NCBI Taxonomy" id="1635327"/>
    <lineage>
        <taxon>Bacteria</taxon>
        <taxon>Pseudomonadati</taxon>
        <taxon>Pseudomonadota</taxon>
        <taxon>Gammaproteobacteria</taxon>
        <taxon>Orbales</taxon>
        <taxon>Orbaceae</taxon>
        <taxon>Zophobihabitans</taxon>
    </lineage>
</organism>
<dbReference type="AlphaFoldDB" id="A0A6G9I9L0"/>
<name>A0A6G9I9L0_9GAMM</name>
<dbReference type="KEGG" id="orb:IPMB12_03920"/>
<dbReference type="InterPro" id="IPR038071">
    <property type="entry name" value="UROD/MetE-like_sf"/>
</dbReference>
<protein>
    <submittedName>
        <fullName evidence="1">Uncharacterized protein</fullName>
    </submittedName>
</protein>
<gene>
    <name evidence="1" type="ORF">IPMB12_03920</name>
</gene>
<dbReference type="InParanoid" id="A0A6G9I9L0"/>
<dbReference type="SUPFAM" id="SSF51726">
    <property type="entry name" value="UROD/MetE-like"/>
    <property type="match status" value="1"/>
</dbReference>